<gene>
    <name evidence="3" type="ORF">CARUB_v10007698mg</name>
</gene>
<evidence type="ECO:0000256" key="1">
    <source>
        <dbReference type="SAM" id="SignalP"/>
    </source>
</evidence>
<accession>R0FBD1</accession>
<feature type="signal peptide" evidence="1">
    <location>
        <begin position="1"/>
        <end position="19"/>
    </location>
</feature>
<dbReference type="STRING" id="81985.R0FBD1"/>
<feature type="domain" description="Neprosin PEP catalytic" evidence="2">
    <location>
        <begin position="82"/>
        <end position="321"/>
    </location>
</feature>
<organism evidence="3 4">
    <name type="scientific">Capsella rubella</name>
    <dbReference type="NCBI Taxonomy" id="81985"/>
    <lineage>
        <taxon>Eukaryota</taxon>
        <taxon>Viridiplantae</taxon>
        <taxon>Streptophyta</taxon>
        <taxon>Embryophyta</taxon>
        <taxon>Tracheophyta</taxon>
        <taxon>Spermatophyta</taxon>
        <taxon>Magnoliopsida</taxon>
        <taxon>eudicotyledons</taxon>
        <taxon>Gunneridae</taxon>
        <taxon>Pentapetalae</taxon>
        <taxon>rosids</taxon>
        <taxon>malvids</taxon>
        <taxon>Brassicales</taxon>
        <taxon>Brassicaceae</taxon>
        <taxon>Camelineae</taxon>
        <taxon>Capsella</taxon>
    </lineage>
</organism>
<dbReference type="Proteomes" id="UP000029121">
    <property type="component" value="Unassembled WGS sequence"/>
</dbReference>
<dbReference type="PROSITE" id="PS52045">
    <property type="entry name" value="NEPROSIN_PEP_CD"/>
    <property type="match status" value="1"/>
</dbReference>
<protein>
    <recommendedName>
        <fullName evidence="2">Neprosin PEP catalytic domain-containing protein</fullName>
    </recommendedName>
</protein>
<keyword evidence="1" id="KW-0732">Signal</keyword>
<sequence length="322" mass="35996">MNIFVNFVLLLLLISFVESAKHIKSIKMKPSGWDSQLENRLVNKRHKKRIHCPSGTVPILRTKNKNVLYSQEYSKNHFNFLTAQYPGTHIAGVRTEGKNIYRGVGARISTYDLSIGKDQSSSAHTYVATQSNDDSNSIQVGWMINERLFGNKQPWSYGSWLGKHGSGCFNVQCPGFIQVNKENPISEPLSNDKETKNWWLTNIKPFGIRIVVGYWPNELFNVLRDGADFVGYGGIVTSDPRGPSPPMGNGRLPNIDDRLWSGSIDHLNIIDSNYTIVGANDIKSVPLVDSNKCYDVYYRGYVDDDVGVSLSYGGPGGFKCGY</sequence>
<proteinExistence type="predicted"/>
<dbReference type="InterPro" id="IPR053168">
    <property type="entry name" value="Glutamic_endopeptidase"/>
</dbReference>
<dbReference type="PANTHER" id="PTHR31589">
    <property type="entry name" value="PROTEIN, PUTATIVE (DUF239)-RELATED-RELATED"/>
    <property type="match status" value="1"/>
</dbReference>
<reference evidence="4" key="1">
    <citation type="journal article" date="2013" name="Nat. Genet.">
        <title>The Capsella rubella genome and the genomic consequences of rapid mating system evolution.</title>
        <authorList>
            <person name="Slotte T."/>
            <person name="Hazzouri K.M."/>
            <person name="Agren J.A."/>
            <person name="Koenig D."/>
            <person name="Maumus F."/>
            <person name="Guo Y.L."/>
            <person name="Steige K."/>
            <person name="Platts A.E."/>
            <person name="Escobar J.S."/>
            <person name="Newman L.K."/>
            <person name="Wang W."/>
            <person name="Mandakova T."/>
            <person name="Vello E."/>
            <person name="Smith L.M."/>
            <person name="Henz S.R."/>
            <person name="Steffen J."/>
            <person name="Takuno S."/>
            <person name="Brandvain Y."/>
            <person name="Coop G."/>
            <person name="Andolfatto P."/>
            <person name="Hu T.T."/>
            <person name="Blanchette M."/>
            <person name="Clark R.M."/>
            <person name="Quesneville H."/>
            <person name="Nordborg M."/>
            <person name="Gaut B.S."/>
            <person name="Lysak M.A."/>
            <person name="Jenkins J."/>
            <person name="Grimwood J."/>
            <person name="Chapman J."/>
            <person name="Prochnik S."/>
            <person name="Shu S."/>
            <person name="Rokhsar D."/>
            <person name="Schmutz J."/>
            <person name="Weigel D."/>
            <person name="Wright S.I."/>
        </authorList>
    </citation>
    <scope>NUCLEOTIDE SEQUENCE [LARGE SCALE GENOMIC DNA]</scope>
    <source>
        <strain evidence="4">cv. Monte Gargano</strain>
    </source>
</reference>
<keyword evidence="4" id="KW-1185">Reference proteome</keyword>
<dbReference type="EMBL" id="KB870811">
    <property type="protein sequence ID" value="EOA19041.1"/>
    <property type="molecule type" value="Genomic_DNA"/>
</dbReference>
<feature type="chain" id="PRO_5004341061" description="Neprosin PEP catalytic domain-containing protein" evidence="1">
    <location>
        <begin position="20"/>
        <end position="322"/>
    </location>
</feature>
<dbReference type="Pfam" id="PF03080">
    <property type="entry name" value="Neprosin"/>
    <property type="match status" value="1"/>
</dbReference>
<dbReference type="AlphaFoldDB" id="R0FBD1"/>
<name>R0FBD1_9BRAS</name>
<dbReference type="InterPro" id="IPR004314">
    <property type="entry name" value="Neprosin"/>
</dbReference>
<evidence type="ECO:0000259" key="2">
    <source>
        <dbReference type="PROSITE" id="PS52045"/>
    </source>
</evidence>
<evidence type="ECO:0000313" key="3">
    <source>
        <dbReference type="EMBL" id="EOA19041.1"/>
    </source>
</evidence>
<dbReference type="PANTHER" id="PTHR31589:SF67">
    <property type="entry name" value="NEPROSIN DOMAIN-CONTAINING PROTEIN-RELATED"/>
    <property type="match status" value="1"/>
</dbReference>
<evidence type="ECO:0000313" key="4">
    <source>
        <dbReference type="Proteomes" id="UP000029121"/>
    </source>
</evidence>